<dbReference type="SMART" id="SM00228">
    <property type="entry name" value="PDZ"/>
    <property type="match status" value="1"/>
</dbReference>
<dbReference type="SMART" id="SM00245">
    <property type="entry name" value="TSPc"/>
    <property type="match status" value="1"/>
</dbReference>
<dbReference type="AlphaFoldDB" id="H7ENA4"/>
<dbReference type="InterPro" id="IPR004447">
    <property type="entry name" value="Peptidase_S41A"/>
</dbReference>
<evidence type="ECO:0000256" key="3">
    <source>
        <dbReference type="ARBA" id="ARBA00022801"/>
    </source>
</evidence>
<dbReference type="PANTHER" id="PTHR32060:SF30">
    <property type="entry name" value="CARBOXY-TERMINAL PROCESSING PROTEASE CTPA"/>
    <property type="match status" value="1"/>
</dbReference>
<evidence type="ECO:0000313" key="7">
    <source>
        <dbReference type="EMBL" id="EIC00832.1"/>
    </source>
</evidence>
<dbReference type="EMBL" id="AGRW01000053">
    <property type="protein sequence ID" value="EIC00832.1"/>
    <property type="molecule type" value="Genomic_DNA"/>
</dbReference>
<keyword evidence="3 5" id="KW-0378">Hydrolase</keyword>
<evidence type="ECO:0000256" key="5">
    <source>
        <dbReference type="RuleBase" id="RU004404"/>
    </source>
</evidence>
<accession>H7ENA4</accession>
<dbReference type="InterPro" id="IPR001478">
    <property type="entry name" value="PDZ"/>
</dbReference>
<gene>
    <name evidence="7" type="ORF">TresaDRAFT_0657</name>
</gene>
<dbReference type="Gene3D" id="2.30.42.10">
    <property type="match status" value="1"/>
</dbReference>
<dbReference type="GO" id="GO:0008236">
    <property type="term" value="F:serine-type peptidase activity"/>
    <property type="evidence" value="ECO:0007669"/>
    <property type="project" value="UniProtKB-KW"/>
</dbReference>
<dbReference type="GO" id="GO:0004175">
    <property type="term" value="F:endopeptidase activity"/>
    <property type="evidence" value="ECO:0007669"/>
    <property type="project" value="TreeGrafter"/>
</dbReference>
<keyword evidence="8" id="KW-1185">Reference proteome</keyword>
<evidence type="ECO:0000256" key="4">
    <source>
        <dbReference type="ARBA" id="ARBA00022825"/>
    </source>
</evidence>
<dbReference type="InterPro" id="IPR036034">
    <property type="entry name" value="PDZ_sf"/>
</dbReference>
<proteinExistence type="inferred from homology"/>
<dbReference type="InterPro" id="IPR005151">
    <property type="entry name" value="Tail-specific_protease"/>
</dbReference>
<dbReference type="SUPFAM" id="SSF50156">
    <property type="entry name" value="PDZ domain-like"/>
    <property type="match status" value="1"/>
</dbReference>
<protein>
    <submittedName>
        <fullName evidence="7">Carboxyl-terminal protease</fullName>
    </submittedName>
</protein>
<dbReference type="GO" id="GO:0006508">
    <property type="term" value="P:proteolysis"/>
    <property type="evidence" value="ECO:0007669"/>
    <property type="project" value="UniProtKB-KW"/>
</dbReference>
<evidence type="ECO:0000256" key="2">
    <source>
        <dbReference type="ARBA" id="ARBA00022670"/>
    </source>
</evidence>
<feature type="domain" description="PDZ" evidence="6">
    <location>
        <begin position="92"/>
        <end position="169"/>
    </location>
</feature>
<keyword evidence="4 5" id="KW-0720">Serine protease</keyword>
<dbReference type="GO" id="GO:0007165">
    <property type="term" value="P:signal transduction"/>
    <property type="evidence" value="ECO:0007669"/>
    <property type="project" value="TreeGrafter"/>
</dbReference>
<organism evidence="7 8">
    <name type="scientific">Treponema saccharophilum DSM 2985</name>
    <dbReference type="NCBI Taxonomy" id="907348"/>
    <lineage>
        <taxon>Bacteria</taxon>
        <taxon>Pseudomonadati</taxon>
        <taxon>Spirochaetota</taxon>
        <taxon>Spirochaetia</taxon>
        <taxon>Spirochaetales</taxon>
        <taxon>Treponemataceae</taxon>
        <taxon>Treponema</taxon>
    </lineage>
</organism>
<dbReference type="Proteomes" id="UP000003571">
    <property type="component" value="Unassembled WGS sequence"/>
</dbReference>
<dbReference type="InterPro" id="IPR029045">
    <property type="entry name" value="ClpP/crotonase-like_dom_sf"/>
</dbReference>
<keyword evidence="2 5" id="KW-0645">Protease</keyword>
<sequence length="505" mass="55846">MCTLLGFFCLSTFTSFPSQCFAQSGDEQEQKKGVASKKQISEYINNIYYAMEVLNQCYVDDLDMEQIYKGAMKGLLDAAGDVYTAYLDTTAMRGLNDTTEGTFGGVGLSISKAFESTDEKPAYVEVVAPIEDTPGFKAGIQPGDLIVTVDGTDTSTITMDDVLDKLRGTIGENVTVGIRRGGADFDIVLTRAEIEVPTVKFGTIPLDSKTEIGYMRLIEFTPLTATKVQEALDSFDYGKTKGIIIDLRNNPGGLISSVHAVADKFIDEGPIVSTKGRVKSENNVYSASKAKTTFKAGIPIVVLINKGSASASEILSGALKDNHLAYLVGQRTYGKGLVQQVWQLSKTEGFKYTVARYYTPSDVCIDKIGIPPDREILFPELSEEGAKQYAELYKSGEISKYVESKRKSFEKNEEKQIKSFSKSLKKSYPEIDEPTLRKMIRNEVRKSKGSMLYDLDYDIQLIEAIKILDKEDFSSLVKNAKTLKELQDSALLEEKKEPEGKKDKK</sequence>
<dbReference type="MEROPS" id="S41.004"/>
<dbReference type="Gene3D" id="3.30.750.44">
    <property type="match status" value="1"/>
</dbReference>
<dbReference type="eggNOG" id="COG0793">
    <property type="taxonomic scope" value="Bacteria"/>
</dbReference>
<dbReference type="CDD" id="cd07560">
    <property type="entry name" value="Peptidase_S41_CPP"/>
    <property type="match status" value="1"/>
</dbReference>
<evidence type="ECO:0000259" key="6">
    <source>
        <dbReference type="PROSITE" id="PS50106"/>
    </source>
</evidence>
<reference evidence="7 8" key="1">
    <citation type="submission" date="2011-09" db="EMBL/GenBank/DDBJ databases">
        <title>The draft genome of Treponema saccharophilum DSM 2985.</title>
        <authorList>
            <consortium name="US DOE Joint Genome Institute (JGI-PGF)"/>
            <person name="Lucas S."/>
            <person name="Copeland A."/>
            <person name="Lapidus A."/>
            <person name="Glavina del Rio T."/>
            <person name="Dalin E."/>
            <person name="Tice H."/>
            <person name="Bruce D."/>
            <person name="Goodwin L."/>
            <person name="Pitluck S."/>
            <person name="Peters L."/>
            <person name="Kyrpides N."/>
            <person name="Mavromatis K."/>
            <person name="Ivanova N."/>
            <person name="Markowitz V."/>
            <person name="Cheng J.-F."/>
            <person name="Hugenholtz P."/>
            <person name="Woyke T."/>
            <person name="Wu D."/>
            <person name="Gronow S."/>
            <person name="Wellnitz S."/>
            <person name="Brambilla E."/>
            <person name="Klenk H.-P."/>
            <person name="Eisen J.A."/>
        </authorList>
    </citation>
    <scope>NUCLEOTIDE SEQUENCE [LARGE SCALE GENOMIC DNA]</scope>
    <source>
        <strain evidence="7 8">DSM 2985</strain>
    </source>
</reference>
<dbReference type="Pfam" id="PF22694">
    <property type="entry name" value="CtpB_N-like"/>
    <property type="match status" value="1"/>
</dbReference>
<dbReference type="Pfam" id="PF03572">
    <property type="entry name" value="Peptidase_S41"/>
    <property type="match status" value="1"/>
</dbReference>
<dbReference type="NCBIfam" id="TIGR00225">
    <property type="entry name" value="prc"/>
    <property type="match status" value="1"/>
</dbReference>
<dbReference type="PROSITE" id="PS50106">
    <property type="entry name" value="PDZ"/>
    <property type="match status" value="1"/>
</dbReference>
<dbReference type="CDD" id="cd06782">
    <property type="entry name" value="cpPDZ_CPP-like"/>
    <property type="match status" value="1"/>
</dbReference>
<dbReference type="Gene3D" id="3.90.226.10">
    <property type="entry name" value="2-enoyl-CoA Hydratase, Chain A, domain 1"/>
    <property type="match status" value="1"/>
</dbReference>
<dbReference type="Pfam" id="PF17820">
    <property type="entry name" value="PDZ_6"/>
    <property type="match status" value="1"/>
</dbReference>
<dbReference type="GO" id="GO:0030288">
    <property type="term" value="C:outer membrane-bounded periplasmic space"/>
    <property type="evidence" value="ECO:0007669"/>
    <property type="project" value="TreeGrafter"/>
</dbReference>
<dbReference type="PANTHER" id="PTHR32060">
    <property type="entry name" value="TAIL-SPECIFIC PROTEASE"/>
    <property type="match status" value="1"/>
</dbReference>
<dbReference type="InterPro" id="IPR041489">
    <property type="entry name" value="PDZ_6"/>
</dbReference>
<dbReference type="PATRIC" id="fig|907348.3.peg.2426"/>
<evidence type="ECO:0000256" key="1">
    <source>
        <dbReference type="ARBA" id="ARBA00009179"/>
    </source>
</evidence>
<comment type="caution">
    <text evidence="7">The sequence shown here is derived from an EMBL/GenBank/DDBJ whole genome shotgun (WGS) entry which is preliminary data.</text>
</comment>
<comment type="similarity">
    <text evidence="1 5">Belongs to the peptidase S41A family.</text>
</comment>
<evidence type="ECO:0000313" key="8">
    <source>
        <dbReference type="Proteomes" id="UP000003571"/>
    </source>
</evidence>
<dbReference type="SUPFAM" id="SSF52096">
    <property type="entry name" value="ClpP/crotonase"/>
    <property type="match status" value="1"/>
</dbReference>
<dbReference type="STRING" id="907348.TresaDRAFT_0657"/>
<dbReference type="InterPro" id="IPR055210">
    <property type="entry name" value="CtpA/B_N"/>
</dbReference>
<name>H7ENA4_9SPIR</name>